<dbReference type="PANTHER" id="PTHR24220">
    <property type="entry name" value="IMPORT ATP-BINDING PROTEIN"/>
    <property type="match status" value="1"/>
</dbReference>
<dbReference type="InterPro" id="IPR027417">
    <property type="entry name" value="P-loop_NTPase"/>
</dbReference>
<accession>A0A139SK89</accession>
<dbReference type="InterPro" id="IPR003439">
    <property type="entry name" value="ABC_transporter-like_ATP-bd"/>
</dbReference>
<dbReference type="EMBL" id="LSZP01000047">
    <property type="protein sequence ID" value="KXU34894.1"/>
    <property type="molecule type" value="Genomic_DNA"/>
</dbReference>
<proteinExistence type="inferred from homology"/>
<dbReference type="Proteomes" id="UP000071392">
    <property type="component" value="Unassembled WGS sequence"/>
</dbReference>
<dbReference type="Gene3D" id="3.40.50.300">
    <property type="entry name" value="P-loop containing nucleotide triphosphate hydrolases"/>
    <property type="match status" value="1"/>
</dbReference>
<feature type="domain" description="ABC transporter" evidence="5">
    <location>
        <begin position="19"/>
        <end position="244"/>
    </location>
</feature>
<dbReference type="AlphaFoldDB" id="A0A139SK89"/>
<evidence type="ECO:0000259" key="5">
    <source>
        <dbReference type="PROSITE" id="PS50893"/>
    </source>
</evidence>
<keyword evidence="3" id="KW-0547">Nucleotide-binding</keyword>
<dbReference type="InterPro" id="IPR003593">
    <property type="entry name" value="AAA+_ATPase"/>
</dbReference>
<dbReference type="GO" id="GO:0005524">
    <property type="term" value="F:ATP binding"/>
    <property type="evidence" value="ECO:0007669"/>
    <property type="project" value="UniProtKB-KW"/>
</dbReference>
<dbReference type="InterPro" id="IPR015854">
    <property type="entry name" value="ABC_transpr_LolD-like"/>
</dbReference>
<comment type="caution">
    <text evidence="6">The sequence shown here is derived from an EMBL/GenBank/DDBJ whole genome shotgun (WGS) entry which is preliminary data.</text>
</comment>
<evidence type="ECO:0000313" key="6">
    <source>
        <dbReference type="EMBL" id="KXU34894.1"/>
    </source>
</evidence>
<dbReference type="OrthoDB" id="9783924at2"/>
<keyword evidence="4" id="KW-0067">ATP-binding</keyword>
<dbReference type="CDD" id="cd03255">
    <property type="entry name" value="ABC_MJ0796_LolCDE_FtsE"/>
    <property type="match status" value="1"/>
</dbReference>
<dbReference type="GO" id="GO:0016887">
    <property type="term" value="F:ATP hydrolysis activity"/>
    <property type="evidence" value="ECO:0007669"/>
    <property type="project" value="InterPro"/>
</dbReference>
<dbReference type="InterPro" id="IPR017911">
    <property type="entry name" value="MacB-like_ATP-bd"/>
</dbReference>
<evidence type="ECO:0000256" key="1">
    <source>
        <dbReference type="ARBA" id="ARBA00005417"/>
    </source>
</evidence>
<gene>
    <name evidence="6" type="ORF">AXK12_06585</name>
</gene>
<comment type="similarity">
    <text evidence="1">Belongs to the ABC transporter superfamily.</text>
</comment>
<dbReference type="GO" id="GO:0022857">
    <property type="term" value="F:transmembrane transporter activity"/>
    <property type="evidence" value="ECO:0007669"/>
    <property type="project" value="TreeGrafter"/>
</dbReference>
<sequence>MTPTSETELPTKEKTAPVLVARDLHKTFTSGDRRLAVLRGASLSVSAGESISIRGESGAGKSTLLNLLAGLDTPDSGEVLWRSQSGSFGEPLVGGPSRLLKTRELGKLRGIIFQSFYLVPEIDALANVRLAGAICGLARGEAKARAHELLAQVGLSERTHHLPAQLSGGERQRVAIARALIAAPPLVLADEPTGNLDERTGDTIIDLLLGLCRERQTALLLVTHNPAHAAKCTRRLALHNGLFA</sequence>
<name>A0A139SK89_9BACT</name>
<dbReference type="PANTHER" id="PTHR24220:SF689">
    <property type="entry name" value="LIPOPROTEIN-RELEASING SYSTEM ATP-BINDING PROTEIN LOLD"/>
    <property type="match status" value="1"/>
</dbReference>
<protein>
    <submittedName>
        <fullName evidence="6">ABC transporter</fullName>
    </submittedName>
</protein>
<dbReference type="GO" id="GO:0005886">
    <property type="term" value="C:plasma membrane"/>
    <property type="evidence" value="ECO:0007669"/>
    <property type="project" value="TreeGrafter"/>
</dbReference>
<evidence type="ECO:0000256" key="3">
    <source>
        <dbReference type="ARBA" id="ARBA00022741"/>
    </source>
</evidence>
<evidence type="ECO:0000313" key="7">
    <source>
        <dbReference type="Proteomes" id="UP000071392"/>
    </source>
</evidence>
<evidence type="ECO:0000256" key="4">
    <source>
        <dbReference type="ARBA" id="ARBA00022840"/>
    </source>
</evidence>
<dbReference type="STRING" id="1548208.AXK12_06585"/>
<keyword evidence="2" id="KW-0813">Transport</keyword>
<dbReference type="PROSITE" id="PS00211">
    <property type="entry name" value="ABC_TRANSPORTER_1"/>
    <property type="match status" value="1"/>
</dbReference>
<dbReference type="Pfam" id="PF00005">
    <property type="entry name" value="ABC_tran"/>
    <property type="match status" value="1"/>
</dbReference>
<organism evidence="6 7">
    <name type="scientific">Cephaloticoccus capnophilus</name>
    <dbReference type="NCBI Taxonomy" id="1548208"/>
    <lineage>
        <taxon>Bacteria</taxon>
        <taxon>Pseudomonadati</taxon>
        <taxon>Verrucomicrobiota</taxon>
        <taxon>Opitutia</taxon>
        <taxon>Opitutales</taxon>
        <taxon>Opitutaceae</taxon>
        <taxon>Cephaloticoccus</taxon>
    </lineage>
</organism>
<dbReference type="PROSITE" id="PS50893">
    <property type="entry name" value="ABC_TRANSPORTER_2"/>
    <property type="match status" value="1"/>
</dbReference>
<reference evidence="6 7" key="1">
    <citation type="submission" date="2016-02" db="EMBL/GenBank/DDBJ databases">
        <authorList>
            <person name="Wen L."/>
            <person name="He K."/>
            <person name="Yang H."/>
        </authorList>
    </citation>
    <scope>NUCLEOTIDE SEQUENCE [LARGE SCALE GENOMIC DNA]</scope>
    <source>
        <strain evidence="6 7">CV41</strain>
    </source>
</reference>
<dbReference type="SMART" id="SM00382">
    <property type="entry name" value="AAA"/>
    <property type="match status" value="1"/>
</dbReference>
<keyword evidence="7" id="KW-1185">Reference proteome</keyword>
<evidence type="ECO:0000256" key="2">
    <source>
        <dbReference type="ARBA" id="ARBA00022448"/>
    </source>
</evidence>
<dbReference type="RefSeq" id="WP_068712581.1">
    <property type="nucleotide sequence ID" value="NZ_LSZP01000047.1"/>
</dbReference>
<dbReference type="SUPFAM" id="SSF52540">
    <property type="entry name" value="P-loop containing nucleoside triphosphate hydrolases"/>
    <property type="match status" value="1"/>
</dbReference>
<dbReference type="InterPro" id="IPR017871">
    <property type="entry name" value="ABC_transporter-like_CS"/>
</dbReference>